<evidence type="ECO:0000256" key="1">
    <source>
        <dbReference type="SAM" id="Phobius"/>
    </source>
</evidence>
<accession>B1FXJ4</accession>
<evidence type="ECO:0000313" key="3">
    <source>
        <dbReference type="Proteomes" id="UP000005045"/>
    </source>
</evidence>
<name>B1FXJ4_PARG4</name>
<protein>
    <submittedName>
        <fullName evidence="2">Uncharacterized protein</fullName>
    </submittedName>
</protein>
<organism evidence="2 3">
    <name type="scientific">Paraburkholderia graminis (strain ATCC 700544 / DSM 17151 / LMG 18924 / NCIMB 13744 / C4D1M)</name>
    <dbReference type="NCBI Taxonomy" id="396598"/>
    <lineage>
        <taxon>Bacteria</taxon>
        <taxon>Pseudomonadati</taxon>
        <taxon>Pseudomonadota</taxon>
        <taxon>Betaproteobacteria</taxon>
        <taxon>Burkholderiales</taxon>
        <taxon>Burkholderiaceae</taxon>
        <taxon>Paraburkholderia</taxon>
    </lineage>
</organism>
<gene>
    <name evidence="2" type="ORF">BgramDRAFT_2062</name>
</gene>
<comment type="caution">
    <text evidence="2">The sequence shown here is derived from an EMBL/GenBank/DDBJ whole genome shotgun (WGS) entry which is preliminary data.</text>
</comment>
<keyword evidence="1" id="KW-0472">Membrane</keyword>
<keyword evidence="1" id="KW-0812">Transmembrane</keyword>
<reference evidence="2 3" key="1">
    <citation type="submission" date="2008-03" db="EMBL/GenBank/DDBJ databases">
        <title>Sequencing of the draft genome and assembly of Burkholderia graminis C4D1M.</title>
        <authorList>
            <consortium name="US DOE Joint Genome Institute (JGI-PGF)"/>
            <person name="Copeland A."/>
            <person name="Lucas S."/>
            <person name="Lapidus A."/>
            <person name="Glavina del Rio T."/>
            <person name="Dalin E."/>
            <person name="Tice H."/>
            <person name="Bruce D."/>
            <person name="Goodwin L."/>
            <person name="Pitluck S."/>
            <person name="Larimer F."/>
            <person name="Land M.L."/>
            <person name="Hauser L."/>
            <person name="Tiedje J."/>
            <person name="Richardson P."/>
        </authorList>
    </citation>
    <scope>NUCLEOTIDE SEQUENCE [LARGE SCALE GENOMIC DNA]</scope>
    <source>
        <strain evidence="3">ATCC 700544 / DSM 17151 / LMG 18924 / NCIMB 13744 / C4D1M</strain>
    </source>
</reference>
<evidence type="ECO:0000313" key="2">
    <source>
        <dbReference type="EMBL" id="EDT11537.1"/>
    </source>
</evidence>
<keyword evidence="3" id="KW-1185">Reference proteome</keyword>
<keyword evidence="1" id="KW-1133">Transmembrane helix</keyword>
<dbReference type="AlphaFoldDB" id="B1FXJ4"/>
<proteinExistence type="predicted"/>
<dbReference type="Proteomes" id="UP000005045">
    <property type="component" value="Unassembled WGS sequence"/>
</dbReference>
<sequence length="45" mass="5319">MSRFDYIRAAYRLRHKLAPQLAFALAVVAILVYDALTIPLFYWFN</sequence>
<dbReference type="EMBL" id="ABLD01000004">
    <property type="protein sequence ID" value="EDT11537.1"/>
    <property type="molecule type" value="Genomic_DNA"/>
</dbReference>
<feature type="transmembrane region" description="Helical" evidence="1">
    <location>
        <begin position="21"/>
        <end position="44"/>
    </location>
</feature>